<dbReference type="EMBL" id="WELI01000006">
    <property type="protein sequence ID" value="KAB7729398.1"/>
    <property type="molecule type" value="Genomic_DNA"/>
</dbReference>
<comment type="caution">
    <text evidence="4">The sequence shown here is derived from an EMBL/GenBank/DDBJ whole genome shotgun (WGS) entry which is preliminary data.</text>
</comment>
<evidence type="ECO:0000256" key="2">
    <source>
        <dbReference type="SAM" id="SignalP"/>
    </source>
</evidence>
<sequence>MYNWLSTSILLGLVFAFSTVQAQRVRSTPTPAGRMHFSGEMVPTEQADVSMKLAVTLASSGGYLRHVNGLKQRSAPYFAIIEPILARHKVPNDFKYLPLIESNWKADAVSTAGAVGYWQFMDETAKDMGLKINGPVDERKDLRKSTEAAARYIKFLYNKLGSWTLVAAAYNGGIGMLQNKMRRAGHRDYYALTLNEETGYYLYRILAMKELFNRANYYAGMADSGLMASIGNPYERERAQAREMGWLRDTEPELTGTPVGNDPFMAVGNRPESVVMDSVLVRLLASNTPAEGGSFSGDVSARLLKAGKSKLGERWSFKLTQDITIGEDEFRAGDVLYALVDDVDARGMVYLRATKLVSSVSNAVVPVTLLAMNPRTGLAGIAVPKAPQPDWEVSWKVQ</sequence>
<protein>
    <submittedName>
        <fullName evidence="4">Transglycosylase SLT domain-containing protein</fullName>
    </submittedName>
</protein>
<dbReference type="Gene3D" id="1.10.530.10">
    <property type="match status" value="1"/>
</dbReference>
<name>A0A7J5TXN1_9BACT</name>
<dbReference type="Proteomes" id="UP000488299">
    <property type="component" value="Unassembled WGS sequence"/>
</dbReference>
<dbReference type="CDD" id="cd16894">
    <property type="entry name" value="MltD-like"/>
    <property type="match status" value="1"/>
</dbReference>
<dbReference type="PANTHER" id="PTHR37423:SF2">
    <property type="entry name" value="MEMBRANE-BOUND LYTIC MUREIN TRANSGLYCOSYLASE C"/>
    <property type="match status" value="1"/>
</dbReference>
<dbReference type="PANTHER" id="PTHR37423">
    <property type="entry name" value="SOLUBLE LYTIC MUREIN TRANSGLYCOSYLASE-RELATED"/>
    <property type="match status" value="1"/>
</dbReference>
<feature type="chain" id="PRO_5029709823" evidence="2">
    <location>
        <begin position="23"/>
        <end position="398"/>
    </location>
</feature>
<dbReference type="SUPFAM" id="SSF53955">
    <property type="entry name" value="Lysozyme-like"/>
    <property type="match status" value="1"/>
</dbReference>
<evidence type="ECO:0000259" key="3">
    <source>
        <dbReference type="Pfam" id="PF01464"/>
    </source>
</evidence>
<dbReference type="AlphaFoldDB" id="A0A7J5TXN1"/>
<feature type="domain" description="Transglycosylase SLT" evidence="3">
    <location>
        <begin position="82"/>
        <end position="190"/>
    </location>
</feature>
<evidence type="ECO:0000313" key="4">
    <source>
        <dbReference type="EMBL" id="KAB7729398.1"/>
    </source>
</evidence>
<gene>
    <name evidence="4" type="ORF">F5984_15610</name>
</gene>
<reference evidence="4 5" key="1">
    <citation type="submission" date="2019-10" db="EMBL/GenBank/DDBJ databases">
        <title>Rudanella paleaurantiibacter sp. nov., isolated from sludge.</title>
        <authorList>
            <person name="Xu S.Q."/>
        </authorList>
    </citation>
    <scope>NUCLEOTIDE SEQUENCE [LARGE SCALE GENOMIC DNA]</scope>
    <source>
        <strain evidence="4 5">HX-22-17</strain>
    </source>
</reference>
<feature type="signal peptide" evidence="2">
    <location>
        <begin position="1"/>
        <end position="22"/>
    </location>
</feature>
<dbReference type="InterPro" id="IPR023346">
    <property type="entry name" value="Lysozyme-like_dom_sf"/>
</dbReference>
<dbReference type="Pfam" id="PF01464">
    <property type="entry name" value="SLT"/>
    <property type="match status" value="1"/>
</dbReference>
<keyword evidence="5" id="KW-1185">Reference proteome</keyword>
<dbReference type="InterPro" id="IPR008258">
    <property type="entry name" value="Transglycosylase_SLT_dom_1"/>
</dbReference>
<proteinExistence type="inferred from homology"/>
<organism evidence="4 5">
    <name type="scientific">Rudanella paleaurantiibacter</name>
    <dbReference type="NCBI Taxonomy" id="2614655"/>
    <lineage>
        <taxon>Bacteria</taxon>
        <taxon>Pseudomonadati</taxon>
        <taxon>Bacteroidota</taxon>
        <taxon>Cytophagia</taxon>
        <taxon>Cytophagales</taxon>
        <taxon>Cytophagaceae</taxon>
        <taxon>Rudanella</taxon>
    </lineage>
</organism>
<evidence type="ECO:0000256" key="1">
    <source>
        <dbReference type="ARBA" id="ARBA00007734"/>
    </source>
</evidence>
<keyword evidence="2" id="KW-0732">Signal</keyword>
<comment type="similarity">
    <text evidence="1">Belongs to the transglycosylase Slt family.</text>
</comment>
<evidence type="ECO:0000313" key="5">
    <source>
        <dbReference type="Proteomes" id="UP000488299"/>
    </source>
</evidence>
<accession>A0A7J5TXN1</accession>